<dbReference type="Proteomes" id="UP000238479">
    <property type="component" value="Chromosome 1"/>
</dbReference>
<sequence length="53" mass="6039">MNWYTILNCWRLELQFALLYLLICMFGSCILAGLGLLDRNGNMELLNCNLAVA</sequence>
<evidence type="ECO:0000313" key="3">
    <source>
        <dbReference type="Proteomes" id="UP000238479"/>
    </source>
</evidence>
<reference evidence="2 3" key="1">
    <citation type="journal article" date="2018" name="Nat. Genet.">
        <title>The Rosa genome provides new insights in the design of modern roses.</title>
        <authorList>
            <person name="Bendahmane M."/>
        </authorList>
    </citation>
    <scope>NUCLEOTIDE SEQUENCE [LARGE SCALE GENOMIC DNA]</scope>
    <source>
        <strain evidence="3">cv. Old Blush</strain>
    </source>
</reference>
<accession>A0A2P6SBQ3</accession>
<evidence type="ECO:0000313" key="2">
    <source>
        <dbReference type="EMBL" id="PRQ56112.1"/>
    </source>
</evidence>
<feature type="transmembrane region" description="Helical" evidence="1">
    <location>
        <begin position="17"/>
        <end position="37"/>
    </location>
</feature>
<dbReference type="Gramene" id="PRQ56112">
    <property type="protein sequence ID" value="PRQ56112"/>
    <property type="gene ID" value="RchiOBHm_Chr1g0332201"/>
</dbReference>
<dbReference type="EMBL" id="PDCK01000039">
    <property type="protein sequence ID" value="PRQ56112.1"/>
    <property type="molecule type" value="Genomic_DNA"/>
</dbReference>
<dbReference type="AlphaFoldDB" id="A0A2P6SBQ3"/>
<keyword evidence="1" id="KW-0812">Transmembrane</keyword>
<proteinExistence type="predicted"/>
<keyword evidence="3" id="KW-1185">Reference proteome</keyword>
<evidence type="ECO:0000256" key="1">
    <source>
        <dbReference type="SAM" id="Phobius"/>
    </source>
</evidence>
<name>A0A2P6SBQ3_ROSCH</name>
<gene>
    <name evidence="2" type="ORF">RchiOBHm_Chr1g0332201</name>
</gene>
<keyword evidence="1" id="KW-0472">Membrane</keyword>
<protein>
    <submittedName>
        <fullName evidence="2">Uncharacterized protein</fullName>
    </submittedName>
</protein>
<keyword evidence="1" id="KW-1133">Transmembrane helix</keyword>
<organism evidence="2 3">
    <name type="scientific">Rosa chinensis</name>
    <name type="common">China rose</name>
    <dbReference type="NCBI Taxonomy" id="74649"/>
    <lineage>
        <taxon>Eukaryota</taxon>
        <taxon>Viridiplantae</taxon>
        <taxon>Streptophyta</taxon>
        <taxon>Embryophyta</taxon>
        <taxon>Tracheophyta</taxon>
        <taxon>Spermatophyta</taxon>
        <taxon>Magnoliopsida</taxon>
        <taxon>eudicotyledons</taxon>
        <taxon>Gunneridae</taxon>
        <taxon>Pentapetalae</taxon>
        <taxon>rosids</taxon>
        <taxon>fabids</taxon>
        <taxon>Rosales</taxon>
        <taxon>Rosaceae</taxon>
        <taxon>Rosoideae</taxon>
        <taxon>Rosoideae incertae sedis</taxon>
        <taxon>Rosa</taxon>
    </lineage>
</organism>
<comment type="caution">
    <text evidence="2">The sequence shown here is derived from an EMBL/GenBank/DDBJ whole genome shotgun (WGS) entry which is preliminary data.</text>
</comment>